<evidence type="ECO:0008006" key="4">
    <source>
        <dbReference type="Google" id="ProtNLM"/>
    </source>
</evidence>
<dbReference type="GO" id="GO:0032153">
    <property type="term" value="C:cell division site"/>
    <property type="evidence" value="ECO:0007669"/>
    <property type="project" value="TreeGrafter"/>
</dbReference>
<comment type="caution">
    <text evidence="2">The sequence shown here is derived from an EMBL/GenBank/DDBJ whole genome shotgun (WGS) entry which is preliminary data.</text>
</comment>
<proteinExistence type="predicted"/>
<sequence>MARTFYFVGMGLLFVALVLNFFSSISLPYLPALDFARVKFNGGGISGLGSLELSQVRWGIWGPCVYDGNNKRTCFHTGHGYAIPVETLNIETGATQEVIIGASWTRGLAIHPVATAAVAVAFGFAASKLEHGPLIASLTSFFAALMVLHVCLVVLYDLTRVSQLLIAFAIDIALYVFVHHEIGKLKDVDANVNAGSAFWMTFVSLIFVLLAGCTVCFGRRKEGGSDSYPMFTQSSGGGFLSRFRK</sequence>
<organism evidence="2 3">
    <name type="scientific">Mycena venus</name>
    <dbReference type="NCBI Taxonomy" id="2733690"/>
    <lineage>
        <taxon>Eukaryota</taxon>
        <taxon>Fungi</taxon>
        <taxon>Dikarya</taxon>
        <taxon>Basidiomycota</taxon>
        <taxon>Agaricomycotina</taxon>
        <taxon>Agaricomycetes</taxon>
        <taxon>Agaricomycetidae</taxon>
        <taxon>Agaricales</taxon>
        <taxon>Marasmiineae</taxon>
        <taxon>Mycenaceae</taxon>
        <taxon>Mycena</taxon>
    </lineage>
</organism>
<keyword evidence="1" id="KW-0812">Transmembrane</keyword>
<feature type="transmembrane region" description="Helical" evidence="1">
    <location>
        <begin position="133"/>
        <end position="156"/>
    </location>
</feature>
<evidence type="ECO:0000313" key="3">
    <source>
        <dbReference type="Proteomes" id="UP000620124"/>
    </source>
</evidence>
<dbReference type="AlphaFoldDB" id="A0A8H6XUE8"/>
<keyword evidence="3" id="KW-1185">Reference proteome</keyword>
<feature type="transmembrane region" description="Helical" evidence="1">
    <location>
        <begin position="198"/>
        <end position="218"/>
    </location>
</feature>
<dbReference type="Gene3D" id="1.20.140.150">
    <property type="match status" value="1"/>
</dbReference>
<accession>A0A8H6XUE8</accession>
<keyword evidence="1" id="KW-0472">Membrane</keyword>
<dbReference type="Pfam" id="PF06687">
    <property type="entry name" value="SUR7"/>
    <property type="match status" value="1"/>
</dbReference>
<name>A0A8H6XUE8_9AGAR</name>
<dbReference type="PANTHER" id="PTHR28013:SF4">
    <property type="entry name" value="MARVEL DOMAIN-CONTAINING PROTEIN"/>
    <property type="match status" value="1"/>
</dbReference>
<dbReference type="InterPro" id="IPR009571">
    <property type="entry name" value="SUR7/Rim9-like_fungi"/>
</dbReference>
<gene>
    <name evidence="2" type="ORF">MVEN_01442700</name>
</gene>
<dbReference type="OrthoDB" id="2354757at2759"/>
<dbReference type="EMBL" id="JACAZI010000012">
    <property type="protein sequence ID" value="KAF7346904.1"/>
    <property type="molecule type" value="Genomic_DNA"/>
</dbReference>
<evidence type="ECO:0000256" key="1">
    <source>
        <dbReference type="SAM" id="Phobius"/>
    </source>
</evidence>
<dbReference type="PANTHER" id="PTHR28013">
    <property type="entry name" value="PROTEIN DCV1-RELATED"/>
    <property type="match status" value="1"/>
</dbReference>
<reference evidence="2" key="1">
    <citation type="submission" date="2020-05" db="EMBL/GenBank/DDBJ databases">
        <title>Mycena genomes resolve the evolution of fungal bioluminescence.</title>
        <authorList>
            <person name="Tsai I.J."/>
        </authorList>
    </citation>
    <scope>NUCLEOTIDE SEQUENCE</scope>
    <source>
        <strain evidence="2">CCC161011</strain>
    </source>
</reference>
<dbReference type="GO" id="GO:0035838">
    <property type="term" value="C:growing cell tip"/>
    <property type="evidence" value="ECO:0007669"/>
    <property type="project" value="TreeGrafter"/>
</dbReference>
<protein>
    <recommendedName>
        <fullName evidence="4">Pali-domain-containing protein</fullName>
    </recommendedName>
</protein>
<keyword evidence="1" id="KW-1133">Transmembrane helix</keyword>
<dbReference type="Proteomes" id="UP000620124">
    <property type="component" value="Unassembled WGS sequence"/>
</dbReference>
<evidence type="ECO:0000313" key="2">
    <source>
        <dbReference type="EMBL" id="KAF7346904.1"/>
    </source>
</evidence>
<feature type="transmembrane region" description="Helical" evidence="1">
    <location>
        <begin position="161"/>
        <end position="178"/>
    </location>
</feature>
<dbReference type="InterPro" id="IPR051380">
    <property type="entry name" value="pH-response_reg_palI/RIM9"/>
</dbReference>
<feature type="transmembrane region" description="Helical" evidence="1">
    <location>
        <begin position="6"/>
        <end position="30"/>
    </location>
</feature>
<dbReference type="GO" id="GO:0005886">
    <property type="term" value="C:plasma membrane"/>
    <property type="evidence" value="ECO:0007669"/>
    <property type="project" value="InterPro"/>
</dbReference>